<keyword evidence="2" id="KW-1185">Reference proteome</keyword>
<organism evidence="1 2">
    <name type="scientific">Pseudarthrobacter siccitolerans</name>
    <dbReference type="NCBI Taxonomy" id="861266"/>
    <lineage>
        <taxon>Bacteria</taxon>
        <taxon>Bacillati</taxon>
        <taxon>Actinomycetota</taxon>
        <taxon>Actinomycetes</taxon>
        <taxon>Micrococcales</taxon>
        <taxon>Micrococcaceae</taxon>
        <taxon>Pseudarthrobacter</taxon>
    </lineage>
</organism>
<evidence type="ECO:0000313" key="2">
    <source>
        <dbReference type="Proteomes" id="UP000035722"/>
    </source>
</evidence>
<dbReference type="AlphaFoldDB" id="A0A024GX74"/>
<dbReference type="EMBL" id="CAQI01000027">
    <property type="protein sequence ID" value="CCQ44535.1"/>
    <property type="molecule type" value="Genomic_DNA"/>
</dbReference>
<accession>A0A024GX74</accession>
<evidence type="ECO:0000313" key="1">
    <source>
        <dbReference type="EMBL" id="CCQ44535.1"/>
    </source>
</evidence>
<sequence>MAAFLVAVPVTGCEAKEQPGVENLQGFSSMDEAYTAVNDILACEGDPVGDPIVPMGDGIRLASAQKLCFEKVQIDLFADEKAFRETYQILSDSNQGKIHLVHGKNWMVVDFTEMATGQPSTSDIERLAEKLNSEYVVVDS</sequence>
<reference evidence="2" key="1">
    <citation type="journal article" date="2014" name="Genome Announc.">
        <title>Genome Sequence of Arthrobacter siccitolerans 4J27, a Xeroprotectant-Producing Desiccation-Tolerant Microorganism.</title>
        <authorList>
            <person name="Manzanera M."/>
            <person name="Santa-Cruz-Calvo L."/>
            <person name="Vilchez J.I."/>
            <person name="Garcia-Fontana C."/>
            <person name="Silva-Castro G.A."/>
            <person name="Calvo C."/>
            <person name="Gonzalez-Lopez J."/>
        </authorList>
    </citation>
    <scope>NUCLEOTIDE SEQUENCE [LARGE SCALE GENOMIC DNA]</scope>
    <source>
        <strain evidence="2">4J27</strain>
    </source>
</reference>
<gene>
    <name evidence="1" type="ORF">ARTSIC4J27_461</name>
</gene>
<comment type="caution">
    <text evidence="1">The sequence shown here is derived from an EMBL/GenBank/DDBJ whole genome shotgun (WGS) entry which is preliminary data.</text>
</comment>
<proteinExistence type="predicted"/>
<dbReference type="Proteomes" id="UP000035722">
    <property type="component" value="Unassembled WGS sequence"/>
</dbReference>
<name>A0A024GX74_9MICC</name>
<protein>
    <submittedName>
        <fullName evidence="1">Uncharacterized protein</fullName>
    </submittedName>
</protein>